<dbReference type="InterPro" id="IPR004752">
    <property type="entry name" value="AmpG_permease/AT-1"/>
</dbReference>
<evidence type="ECO:0000256" key="7">
    <source>
        <dbReference type="ARBA" id="ARBA00069953"/>
    </source>
</evidence>
<feature type="transmembrane region" description="Helical" evidence="8">
    <location>
        <begin position="91"/>
        <end position="112"/>
    </location>
</feature>
<dbReference type="InterPro" id="IPR036259">
    <property type="entry name" value="MFS_trans_sf"/>
</dbReference>
<dbReference type="GO" id="GO:0022857">
    <property type="term" value="F:transmembrane transporter activity"/>
    <property type="evidence" value="ECO:0007669"/>
    <property type="project" value="InterPro"/>
</dbReference>
<sequence>MKSLLFLAFLYFIQGLPYGLQSRFLPIYFRTHGMSLTDISMFKLLLIPWMCKALWAPFVDTYSTKKLWLTWSMVGLIFTCFLGSFTSPDHIAELGVVMFLFNLITSTQDIAVDGIAIQVLTSSELAYGNIAQVVGYKFGAIFGGGVLSWLSDYVEWTVLFICLALVYVFSLIFVQIFVHPPQQLKSEMNEGEKEHGSMERKLLPGIKSTFQQIYNTPGTLWIMMFVIIYKLGEQGALNMVPLFLIDKKIPASWVGFWTGMVGQGVSICGSVLGGWAISHLGYTTAKTLKLTCILRVIPLSLQLLVVWTWSEDISSFSSLLSVFAMSAMLFISGTVTTATFTLMMQCSQRAPPTVQSTHYTVLATLEVMGKLTFSVMIGPLTELLGYNFIFVLFIILTSIVLLMFQKFPYLSVSETIVTNKNS</sequence>
<feature type="signal peptide" evidence="9">
    <location>
        <begin position="1"/>
        <end position="15"/>
    </location>
</feature>
<dbReference type="GO" id="GO:0016020">
    <property type="term" value="C:membrane"/>
    <property type="evidence" value="ECO:0007669"/>
    <property type="project" value="UniProtKB-SubCell"/>
</dbReference>
<feature type="transmembrane region" description="Helical" evidence="8">
    <location>
        <begin position="156"/>
        <end position="178"/>
    </location>
</feature>
<evidence type="ECO:0000256" key="4">
    <source>
        <dbReference type="ARBA" id="ARBA00022692"/>
    </source>
</evidence>
<evidence type="ECO:0000313" key="11">
    <source>
        <dbReference type="Proteomes" id="UP000507470"/>
    </source>
</evidence>
<evidence type="ECO:0000256" key="5">
    <source>
        <dbReference type="ARBA" id="ARBA00022989"/>
    </source>
</evidence>
<feature type="transmembrane region" description="Helical" evidence="8">
    <location>
        <begin position="383"/>
        <end position="404"/>
    </location>
</feature>
<organism evidence="10 11">
    <name type="scientific">Mytilus coruscus</name>
    <name type="common">Sea mussel</name>
    <dbReference type="NCBI Taxonomy" id="42192"/>
    <lineage>
        <taxon>Eukaryota</taxon>
        <taxon>Metazoa</taxon>
        <taxon>Spiralia</taxon>
        <taxon>Lophotrochozoa</taxon>
        <taxon>Mollusca</taxon>
        <taxon>Bivalvia</taxon>
        <taxon>Autobranchia</taxon>
        <taxon>Pteriomorphia</taxon>
        <taxon>Mytilida</taxon>
        <taxon>Mytiloidea</taxon>
        <taxon>Mytilidae</taxon>
        <taxon>Mytilinae</taxon>
        <taxon>Mytilus</taxon>
    </lineage>
</organism>
<keyword evidence="4 8" id="KW-0812">Transmembrane</keyword>
<name>A0A6J8B0W9_MYTCO</name>
<evidence type="ECO:0000256" key="8">
    <source>
        <dbReference type="SAM" id="Phobius"/>
    </source>
</evidence>
<dbReference type="FunFam" id="1.20.1250.20:FF:000176">
    <property type="entry name" value="Major facilitator superfamily domain containing 3"/>
    <property type="match status" value="1"/>
</dbReference>
<dbReference type="Pfam" id="PF07690">
    <property type="entry name" value="MFS_1"/>
    <property type="match status" value="1"/>
</dbReference>
<dbReference type="InterPro" id="IPR011701">
    <property type="entry name" value="MFS"/>
</dbReference>
<comment type="subcellular location">
    <subcellularLocation>
        <location evidence="1">Membrane</location>
        <topology evidence="1">Multi-pass membrane protein</topology>
    </subcellularLocation>
</comment>
<feature type="transmembrane region" description="Helical" evidence="8">
    <location>
        <begin position="133"/>
        <end position="150"/>
    </location>
</feature>
<feature type="transmembrane region" description="Helical" evidence="8">
    <location>
        <begin position="39"/>
        <end position="55"/>
    </location>
</feature>
<feature type="transmembrane region" description="Helical" evidence="8">
    <location>
        <begin position="252"/>
        <end position="278"/>
    </location>
</feature>
<dbReference type="PANTHER" id="PTHR12778">
    <property type="entry name" value="SOLUTE CARRIER FAMILY 33 ACETYL-COA TRANSPORTER -RELATED"/>
    <property type="match status" value="1"/>
</dbReference>
<dbReference type="Gene3D" id="1.20.1250.20">
    <property type="entry name" value="MFS general substrate transporter like domains"/>
    <property type="match status" value="1"/>
</dbReference>
<dbReference type="CDD" id="cd17485">
    <property type="entry name" value="MFS_MFSD3"/>
    <property type="match status" value="1"/>
</dbReference>
<dbReference type="AlphaFoldDB" id="A0A6J8B0W9"/>
<reference evidence="10 11" key="1">
    <citation type="submission" date="2020-06" db="EMBL/GenBank/DDBJ databases">
        <authorList>
            <person name="Li R."/>
            <person name="Bekaert M."/>
        </authorList>
    </citation>
    <scope>NUCLEOTIDE SEQUENCE [LARGE SCALE GENOMIC DNA]</scope>
    <source>
        <strain evidence="11">wild</strain>
    </source>
</reference>
<dbReference type="OrthoDB" id="6415790at2759"/>
<feature type="chain" id="PRO_5026667103" description="Major facilitator superfamily domain-containing protein 3" evidence="9">
    <location>
        <begin position="16"/>
        <end position="422"/>
    </location>
</feature>
<feature type="transmembrane region" description="Helical" evidence="8">
    <location>
        <begin position="322"/>
        <end position="344"/>
    </location>
</feature>
<comment type="similarity">
    <text evidence="2">Belongs to the major facilitator superfamily.</text>
</comment>
<protein>
    <recommendedName>
        <fullName evidence="7">Major facilitator superfamily domain-containing protein 3</fullName>
    </recommendedName>
</protein>
<dbReference type="PANTHER" id="PTHR12778:SF10">
    <property type="entry name" value="MAJOR FACILITATOR SUPERFAMILY DOMAIN-CONTAINING PROTEIN 3"/>
    <property type="match status" value="1"/>
</dbReference>
<keyword evidence="5 8" id="KW-1133">Transmembrane helix</keyword>
<evidence type="ECO:0000256" key="1">
    <source>
        <dbReference type="ARBA" id="ARBA00004141"/>
    </source>
</evidence>
<feature type="transmembrane region" description="Helical" evidence="8">
    <location>
        <begin position="67"/>
        <end position="85"/>
    </location>
</feature>
<evidence type="ECO:0000313" key="10">
    <source>
        <dbReference type="EMBL" id="CAC5377515.1"/>
    </source>
</evidence>
<evidence type="ECO:0000256" key="6">
    <source>
        <dbReference type="ARBA" id="ARBA00023136"/>
    </source>
</evidence>
<evidence type="ECO:0000256" key="3">
    <source>
        <dbReference type="ARBA" id="ARBA00022448"/>
    </source>
</evidence>
<dbReference type="EMBL" id="CACVKT020002378">
    <property type="protein sequence ID" value="CAC5377515.1"/>
    <property type="molecule type" value="Genomic_DNA"/>
</dbReference>
<evidence type="ECO:0000256" key="2">
    <source>
        <dbReference type="ARBA" id="ARBA00008335"/>
    </source>
</evidence>
<feature type="transmembrane region" description="Helical" evidence="8">
    <location>
        <begin position="290"/>
        <end position="310"/>
    </location>
</feature>
<keyword evidence="6 8" id="KW-0472">Membrane</keyword>
<dbReference type="SUPFAM" id="SSF103473">
    <property type="entry name" value="MFS general substrate transporter"/>
    <property type="match status" value="1"/>
</dbReference>
<keyword evidence="11" id="KW-1185">Reference proteome</keyword>
<evidence type="ECO:0000256" key="9">
    <source>
        <dbReference type="SAM" id="SignalP"/>
    </source>
</evidence>
<accession>A0A6J8B0W9</accession>
<dbReference type="Proteomes" id="UP000507470">
    <property type="component" value="Unassembled WGS sequence"/>
</dbReference>
<keyword evidence="3" id="KW-0813">Transport</keyword>
<proteinExistence type="inferred from homology"/>
<gene>
    <name evidence="10" type="ORF">MCOR_13826</name>
</gene>
<keyword evidence="9" id="KW-0732">Signal</keyword>